<dbReference type="GO" id="GO:0000049">
    <property type="term" value="F:tRNA binding"/>
    <property type="evidence" value="ECO:0007669"/>
    <property type="project" value="TreeGrafter"/>
</dbReference>
<dbReference type="Proteomes" id="UP000246278">
    <property type="component" value="Unassembled WGS sequence"/>
</dbReference>
<evidence type="ECO:0000313" key="17">
    <source>
        <dbReference type="Proteomes" id="UP000246278"/>
    </source>
</evidence>
<evidence type="ECO:0000256" key="12">
    <source>
        <dbReference type="ARBA" id="ARBA00048366"/>
    </source>
</evidence>
<accession>A0A317T2T9</accession>
<dbReference type="InterPro" id="IPR010923">
    <property type="entry name" value="T(6)A37_SUA5"/>
</dbReference>
<dbReference type="GO" id="GO:0003725">
    <property type="term" value="F:double-stranded RNA binding"/>
    <property type="evidence" value="ECO:0007669"/>
    <property type="project" value="UniProtKB-UniRule"/>
</dbReference>
<feature type="binding site" evidence="14">
    <location>
        <position position="60"/>
    </location>
    <ligand>
        <name>L-threonine</name>
        <dbReference type="ChEBI" id="CHEBI:57926"/>
    </ligand>
</feature>
<evidence type="ECO:0000256" key="2">
    <source>
        <dbReference type="ARBA" id="ARBA00007663"/>
    </source>
</evidence>
<feature type="binding site" evidence="14">
    <location>
        <position position="136"/>
    </location>
    <ligand>
        <name>ATP</name>
        <dbReference type="ChEBI" id="CHEBI:30616"/>
    </ligand>
</feature>
<evidence type="ECO:0000256" key="1">
    <source>
        <dbReference type="ARBA" id="ARBA00004496"/>
    </source>
</evidence>
<feature type="binding site" evidence="14">
    <location>
        <position position="134"/>
    </location>
    <ligand>
        <name>L-threonine</name>
        <dbReference type="ChEBI" id="CHEBI:57926"/>
    </ligand>
</feature>
<keyword evidence="8 13" id="KW-0548">Nucleotidyltransferase</keyword>
<feature type="binding site" evidence="14">
    <location>
        <position position="226"/>
    </location>
    <ligand>
        <name>ATP</name>
        <dbReference type="ChEBI" id="CHEBI:30616"/>
    </ligand>
</feature>
<dbReference type="InterPro" id="IPR038385">
    <property type="entry name" value="Sua5/YwlC_C"/>
</dbReference>
<comment type="subcellular location">
    <subcellularLocation>
        <location evidence="1 13">Cytoplasm</location>
    </subcellularLocation>
</comment>
<evidence type="ECO:0000256" key="3">
    <source>
        <dbReference type="ARBA" id="ARBA00012584"/>
    </source>
</evidence>
<dbReference type="GO" id="GO:0005524">
    <property type="term" value="F:ATP binding"/>
    <property type="evidence" value="ECO:0007669"/>
    <property type="project" value="UniProtKB-UniRule"/>
</dbReference>
<comment type="function">
    <text evidence="13">Required for the formation of a threonylcarbamoyl group on adenosine at position 37 (t(6)A37) in tRNAs that read codons beginning with adenine.</text>
</comment>
<evidence type="ECO:0000256" key="13">
    <source>
        <dbReference type="PIRNR" id="PIRNR004930"/>
    </source>
</evidence>
<dbReference type="PROSITE" id="PS51163">
    <property type="entry name" value="YRDC"/>
    <property type="match status" value="1"/>
</dbReference>
<feature type="binding site" evidence="14">
    <location>
        <position position="144"/>
    </location>
    <ligand>
        <name>ATP</name>
        <dbReference type="ChEBI" id="CHEBI:30616"/>
    </ligand>
</feature>
<feature type="binding site" evidence="14">
    <location>
        <position position="174"/>
    </location>
    <ligand>
        <name>L-threonine</name>
        <dbReference type="ChEBI" id="CHEBI:57926"/>
    </ligand>
</feature>
<evidence type="ECO:0000256" key="11">
    <source>
        <dbReference type="ARBA" id="ARBA00029774"/>
    </source>
</evidence>
<dbReference type="Gene3D" id="3.40.50.11030">
    <property type="entry name" value="Threonylcarbamoyl-AMP synthase, C-terminal domain"/>
    <property type="match status" value="1"/>
</dbReference>
<evidence type="ECO:0000256" key="4">
    <source>
        <dbReference type="ARBA" id="ARBA00015492"/>
    </source>
</evidence>
<gene>
    <name evidence="16" type="ORF">CR164_12555</name>
</gene>
<dbReference type="InterPro" id="IPR050156">
    <property type="entry name" value="TC-AMP_synthase_SUA5"/>
</dbReference>
<dbReference type="PIRSF" id="PIRSF004930">
    <property type="entry name" value="Tln_factor_SUA5"/>
    <property type="match status" value="1"/>
</dbReference>
<feature type="binding site" evidence="14">
    <location>
        <position position="110"/>
    </location>
    <ligand>
        <name>ATP</name>
        <dbReference type="ChEBI" id="CHEBI:30616"/>
    </ligand>
</feature>
<feature type="binding site" evidence="14">
    <location>
        <position position="51"/>
    </location>
    <ligand>
        <name>ATP</name>
        <dbReference type="ChEBI" id="CHEBI:30616"/>
    </ligand>
</feature>
<keyword evidence="9 13" id="KW-0547">Nucleotide-binding</keyword>
<keyword evidence="10 13" id="KW-0067">ATP-binding</keyword>
<evidence type="ECO:0000256" key="14">
    <source>
        <dbReference type="PIRSR" id="PIRSR004930-1"/>
    </source>
</evidence>
<dbReference type="PANTHER" id="PTHR17490">
    <property type="entry name" value="SUA5"/>
    <property type="match status" value="1"/>
</dbReference>
<dbReference type="GO" id="GO:0006450">
    <property type="term" value="P:regulation of translational fidelity"/>
    <property type="evidence" value="ECO:0007669"/>
    <property type="project" value="TreeGrafter"/>
</dbReference>
<dbReference type="GO" id="GO:0061710">
    <property type="term" value="F:L-threonylcarbamoyladenylate synthase"/>
    <property type="evidence" value="ECO:0007669"/>
    <property type="project" value="UniProtKB-EC"/>
</dbReference>
<dbReference type="GO" id="GO:0008033">
    <property type="term" value="P:tRNA processing"/>
    <property type="evidence" value="ECO:0007669"/>
    <property type="project" value="UniProtKB-KW"/>
</dbReference>
<keyword evidence="6 13" id="KW-0808">Transferase</keyword>
<evidence type="ECO:0000256" key="6">
    <source>
        <dbReference type="ARBA" id="ARBA00022679"/>
    </source>
</evidence>
<dbReference type="EMBL" id="PDNZ01000012">
    <property type="protein sequence ID" value="PWW81003.1"/>
    <property type="molecule type" value="Genomic_DNA"/>
</dbReference>
<feature type="binding site" evidence="14">
    <location>
        <position position="114"/>
    </location>
    <ligand>
        <name>L-threonine</name>
        <dbReference type="ChEBI" id="CHEBI:57926"/>
    </ligand>
</feature>
<dbReference type="Gene3D" id="3.90.870.10">
    <property type="entry name" value="DHBP synthase"/>
    <property type="match status" value="1"/>
</dbReference>
<keyword evidence="7 13" id="KW-0819">tRNA processing</keyword>
<protein>
    <recommendedName>
        <fullName evidence="4 13">Threonylcarbamoyl-AMP synthase</fullName>
        <shortName evidence="13">TC-AMP synthase</shortName>
        <ecNumber evidence="3 13">2.7.7.87</ecNumber>
    </recommendedName>
    <alternativeName>
        <fullName evidence="11 13">L-threonylcarbamoyladenylate synthase</fullName>
    </alternativeName>
</protein>
<dbReference type="Pfam" id="PF03481">
    <property type="entry name" value="Sua5_C"/>
    <property type="match status" value="1"/>
</dbReference>
<dbReference type="SUPFAM" id="SSF55821">
    <property type="entry name" value="YrdC/RibB"/>
    <property type="match status" value="1"/>
</dbReference>
<keyword evidence="5 13" id="KW-0963">Cytoplasm</keyword>
<dbReference type="InterPro" id="IPR017945">
    <property type="entry name" value="DHBP_synth_RibB-like_a/b_dom"/>
</dbReference>
<evidence type="ECO:0000313" key="16">
    <source>
        <dbReference type="EMBL" id="PWW81003.1"/>
    </source>
</evidence>
<dbReference type="InterPro" id="IPR005145">
    <property type="entry name" value="Sua5_C"/>
</dbReference>
<feature type="binding site" evidence="14">
    <location>
        <position position="55"/>
    </location>
    <ligand>
        <name>ATP</name>
        <dbReference type="ChEBI" id="CHEBI:30616"/>
    </ligand>
</feature>
<dbReference type="GO" id="GO:0005737">
    <property type="term" value="C:cytoplasm"/>
    <property type="evidence" value="ECO:0007669"/>
    <property type="project" value="UniProtKB-SubCell"/>
</dbReference>
<comment type="catalytic activity">
    <reaction evidence="12 13">
        <text>L-threonine + hydrogencarbonate + ATP = L-threonylcarbamoyladenylate + diphosphate + H2O</text>
        <dbReference type="Rhea" id="RHEA:36407"/>
        <dbReference type="ChEBI" id="CHEBI:15377"/>
        <dbReference type="ChEBI" id="CHEBI:17544"/>
        <dbReference type="ChEBI" id="CHEBI:30616"/>
        <dbReference type="ChEBI" id="CHEBI:33019"/>
        <dbReference type="ChEBI" id="CHEBI:57926"/>
        <dbReference type="ChEBI" id="CHEBI:73682"/>
        <dbReference type="EC" id="2.7.7.87"/>
    </reaction>
</comment>
<evidence type="ECO:0000256" key="7">
    <source>
        <dbReference type="ARBA" id="ARBA00022694"/>
    </source>
</evidence>
<feature type="binding site" evidence="14">
    <location>
        <position position="188"/>
    </location>
    <ligand>
        <name>ATP</name>
        <dbReference type="ChEBI" id="CHEBI:30616"/>
    </ligand>
</feature>
<dbReference type="OrthoDB" id="9814580at2"/>
<sequence>MQTIVTESVDVAARWLNRGEVVAFPTETVYGLGGDITNEKALENIFAAKGRPGDNPLIVHIHAPEQIQDIASEIPPTAEIFIQHFFPGPLTLILKKNTTVPNLVTGGLPTVGIRCPAHPVANEFLKRCNHPVAAPSANISGRPSSTDWQAVYDDLKGKVRCVLKGPQSTIGLESTIVDCSDNPPRLLRSGAVSLESLRKYVPETLPAAPAETHQQPKSPGLKYPHYSPSAQIELCGGGYSDCTGSANSAWIGLSSPPEKVSKIALCKTPEEYAHKLFSFFRECDREHIAIIYCEMPPEKGIGRAIRDRLQRAAEK</sequence>
<comment type="caution">
    <text evidence="16">The sequence shown here is derived from an EMBL/GenBank/DDBJ whole genome shotgun (WGS) entry which is preliminary data.</text>
</comment>
<keyword evidence="17" id="KW-1185">Reference proteome</keyword>
<evidence type="ECO:0000256" key="9">
    <source>
        <dbReference type="ARBA" id="ARBA00022741"/>
    </source>
</evidence>
<dbReference type="NCBIfam" id="TIGR00057">
    <property type="entry name" value="L-threonylcarbamoyladenylate synthase"/>
    <property type="match status" value="1"/>
</dbReference>
<dbReference type="AlphaFoldDB" id="A0A317T2T9"/>
<evidence type="ECO:0000256" key="5">
    <source>
        <dbReference type="ARBA" id="ARBA00022490"/>
    </source>
</evidence>
<dbReference type="Pfam" id="PF01300">
    <property type="entry name" value="Sua5_yciO_yrdC"/>
    <property type="match status" value="1"/>
</dbReference>
<dbReference type="RefSeq" id="WP_110024346.1">
    <property type="nucleotide sequence ID" value="NZ_PDNZ01000012.1"/>
</dbReference>
<organism evidence="16 17">
    <name type="scientific">Prosthecochloris marina</name>
    <dbReference type="NCBI Taxonomy" id="2017681"/>
    <lineage>
        <taxon>Bacteria</taxon>
        <taxon>Pseudomonadati</taxon>
        <taxon>Chlorobiota</taxon>
        <taxon>Chlorobiia</taxon>
        <taxon>Chlorobiales</taxon>
        <taxon>Chlorobiaceae</taxon>
        <taxon>Prosthecochloris</taxon>
    </lineage>
</organism>
<evidence type="ECO:0000259" key="15">
    <source>
        <dbReference type="PROSITE" id="PS51163"/>
    </source>
</evidence>
<evidence type="ECO:0000256" key="10">
    <source>
        <dbReference type="ARBA" id="ARBA00022840"/>
    </source>
</evidence>
<dbReference type="EC" id="2.7.7.87" evidence="3 13"/>
<dbReference type="InterPro" id="IPR006070">
    <property type="entry name" value="Sua5-like_dom"/>
</dbReference>
<dbReference type="FunFam" id="3.90.870.10:FF:000009">
    <property type="entry name" value="Threonylcarbamoyl-AMP synthase, putative"/>
    <property type="match status" value="1"/>
</dbReference>
<dbReference type="PANTHER" id="PTHR17490:SF16">
    <property type="entry name" value="THREONYLCARBAMOYL-AMP SYNTHASE"/>
    <property type="match status" value="1"/>
</dbReference>
<evidence type="ECO:0000256" key="8">
    <source>
        <dbReference type="ARBA" id="ARBA00022695"/>
    </source>
</evidence>
<feature type="domain" description="YrdC-like" evidence="15">
    <location>
        <begin position="6"/>
        <end position="192"/>
    </location>
</feature>
<reference evidence="17" key="1">
    <citation type="submission" date="2017-10" db="EMBL/GenBank/DDBJ databases">
        <authorList>
            <person name="Gaisin V.A."/>
            <person name="Rysina M.S."/>
            <person name="Grouzdev D.S."/>
        </authorList>
    </citation>
    <scope>NUCLEOTIDE SEQUENCE [LARGE SCALE GENOMIC DNA]</scope>
    <source>
        <strain evidence="17">V1</strain>
    </source>
</reference>
<name>A0A317T2T9_9CHLB</name>
<feature type="binding site" evidence="14">
    <location>
        <position position="28"/>
    </location>
    <ligand>
        <name>L-threonine</name>
        <dbReference type="ChEBI" id="CHEBI:57926"/>
    </ligand>
</feature>
<proteinExistence type="inferred from homology"/>
<comment type="similarity">
    <text evidence="2 13">Belongs to the SUA5 family.</text>
</comment>